<accession>A0AC35F932</accession>
<evidence type="ECO:0000313" key="1">
    <source>
        <dbReference type="Proteomes" id="UP000887580"/>
    </source>
</evidence>
<dbReference type="WBParaSite" id="PS1159_v2.g14375.t1">
    <property type="protein sequence ID" value="PS1159_v2.g14375.t1"/>
    <property type="gene ID" value="PS1159_v2.g14375"/>
</dbReference>
<sequence>MSLNGASVQKLEKYNEFVVGADAVSKVIFANDDKFYVVVGNE</sequence>
<protein>
    <submittedName>
        <fullName evidence="2">Uncharacterized protein</fullName>
    </submittedName>
</protein>
<evidence type="ECO:0000313" key="2">
    <source>
        <dbReference type="WBParaSite" id="PS1159_v2.g14375.t1"/>
    </source>
</evidence>
<proteinExistence type="predicted"/>
<dbReference type="Proteomes" id="UP000887580">
    <property type="component" value="Unplaced"/>
</dbReference>
<name>A0AC35F932_9BILA</name>
<reference evidence="2" key="1">
    <citation type="submission" date="2022-11" db="UniProtKB">
        <authorList>
            <consortium name="WormBaseParasite"/>
        </authorList>
    </citation>
    <scope>IDENTIFICATION</scope>
</reference>
<organism evidence="1 2">
    <name type="scientific">Panagrolaimus sp. PS1159</name>
    <dbReference type="NCBI Taxonomy" id="55785"/>
    <lineage>
        <taxon>Eukaryota</taxon>
        <taxon>Metazoa</taxon>
        <taxon>Ecdysozoa</taxon>
        <taxon>Nematoda</taxon>
        <taxon>Chromadorea</taxon>
        <taxon>Rhabditida</taxon>
        <taxon>Tylenchina</taxon>
        <taxon>Panagrolaimomorpha</taxon>
        <taxon>Panagrolaimoidea</taxon>
        <taxon>Panagrolaimidae</taxon>
        <taxon>Panagrolaimus</taxon>
    </lineage>
</organism>